<dbReference type="OMA" id="KFENAGM"/>
<dbReference type="Pfam" id="PF01535">
    <property type="entry name" value="PPR"/>
    <property type="match status" value="2"/>
</dbReference>
<protein>
    <recommendedName>
        <fullName evidence="5">Pentacotripeptide-repeat region of PRORP domain-containing protein</fullName>
    </recommendedName>
</protein>
<dbReference type="EMBL" id="KI536799">
    <property type="protein sequence ID" value="ESR47509.1"/>
    <property type="molecule type" value="Genomic_DNA"/>
</dbReference>
<evidence type="ECO:0000256" key="2">
    <source>
        <dbReference type="PROSITE-ProRule" id="PRU00708"/>
    </source>
</evidence>
<dbReference type="FunCoup" id="V4T2Y6">
    <property type="interactions" value="296"/>
</dbReference>
<dbReference type="EMBL" id="KI536799">
    <property type="protein sequence ID" value="ESR47507.1"/>
    <property type="molecule type" value="Genomic_DNA"/>
</dbReference>
<dbReference type="eggNOG" id="KOG4197">
    <property type="taxonomic scope" value="Eukaryota"/>
</dbReference>
<dbReference type="EMBL" id="KI536799">
    <property type="protein sequence ID" value="ESR47508.1"/>
    <property type="molecule type" value="Genomic_DNA"/>
</dbReference>
<feature type="repeat" description="PPR" evidence="2">
    <location>
        <begin position="269"/>
        <end position="303"/>
    </location>
</feature>
<keyword evidence="1" id="KW-0677">Repeat</keyword>
<feature type="repeat" description="PPR" evidence="2">
    <location>
        <begin position="339"/>
        <end position="369"/>
    </location>
</feature>
<evidence type="ECO:0008006" key="5">
    <source>
        <dbReference type="Google" id="ProtNLM"/>
    </source>
</evidence>
<sequence length="480" mass="54742">MIKVYHSRNKMISGCISFLRRYNSSEPSTEALDAAKSISKIMLSSPKVVLDTALDQSGIRVSPEIVEDVLEKFKNAGTLAFCFFKWAEKQQNYEHSVRAYHSMIESLAKIRQYQIMWDLVNAMRTKRMLNVETFCIIMRKYARVQKVEEAVYTFNVMQKYGVTQNLAAFNGLLSALCKSKNVRKAQEIFDCMKDRFIPDSKTYSILLEGWGKDPNLPRAREIFREMVDTGCNPDIVTYGIMVDVLCKAGRVDEALGIVKSMDSTVCQPTSFIYSVLVHTYGVENRIEDAVDTFLEMEKNGIQADVAMYNALIGAFCKANKFKNVYRVLKDMNSKGVAPNSRTCNIILNGLIGRGETDEAYRVFRRMIKLCEADADTYTMMIKMFCQGGELEKAFKVWKYMKLKRFIPSMHTFSVLINGLCDKGIVSDSCVLLEDMIEKGIRPSGETFGKLRKLLIKEGREDVLKFLQEKMNLLVNEPLCD</sequence>
<dbReference type="AlphaFoldDB" id="V4T2Y6"/>
<dbReference type="PANTHER" id="PTHR45613:SF50">
    <property type="entry name" value="OS03G0761300 PROTEIN"/>
    <property type="match status" value="1"/>
</dbReference>
<dbReference type="Gramene" id="ESR47507">
    <property type="protein sequence ID" value="ESR47507"/>
    <property type="gene ID" value="CICLE_v10000990mg"/>
</dbReference>
<dbReference type="NCBIfam" id="TIGR00756">
    <property type="entry name" value="PPR"/>
    <property type="match status" value="8"/>
</dbReference>
<feature type="repeat" description="PPR" evidence="2">
    <location>
        <begin position="373"/>
        <end position="407"/>
    </location>
</feature>
<dbReference type="InterPro" id="IPR002885">
    <property type="entry name" value="PPR_rpt"/>
</dbReference>
<dbReference type="Proteomes" id="UP000030687">
    <property type="component" value="Unassembled WGS sequence"/>
</dbReference>
<dbReference type="Pfam" id="PF13041">
    <property type="entry name" value="PPR_2"/>
    <property type="match status" value="3"/>
</dbReference>
<dbReference type="KEGG" id="cic:CICLE_v10000990mg"/>
<dbReference type="OrthoDB" id="185373at2759"/>
<dbReference type="InterPro" id="IPR011990">
    <property type="entry name" value="TPR-like_helical_dom_sf"/>
</dbReference>
<evidence type="ECO:0000313" key="3">
    <source>
        <dbReference type="EMBL" id="ESR47507.1"/>
    </source>
</evidence>
<accession>V4T2Y6</accession>
<dbReference type="Gramene" id="ESR47509">
    <property type="protein sequence ID" value="ESR47509"/>
    <property type="gene ID" value="CICLE_v10000990mg"/>
</dbReference>
<organism evidence="3 4">
    <name type="scientific">Citrus clementina</name>
    <name type="common">Clementine</name>
    <name type="synonym">Citrus deliciosa x Citrus sinensis</name>
    <dbReference type="NCBI Taxonomy" id="85681"/>
    <lineage>
        <taxon>Eukaryota</taxon>
        <taxon>Viridiplantae</taxon>
        <taxon>Streptophyta</taxon>
        <taxon>Embryophyta</taxon>
        <taxon>Tracheophyta</taxon>
        <taxon>Spermatophyta</taxon>
        <taxon>Magnoliopsida</taxon>
        <taxon>eudicotyledons</taxon>
        <taxon>Gunneridae</taxon>
        <taxon>Pentapetalae</taxon>
        <taxon>rosids</taxon>
        <taxon>malvids</taxon>
        <taxon>Sapindales</taxon>
        <taxon>Rutaceae</taxon>
        <taxon>Aurantioideae</taxon>
        <taxon>Citrus</taxon>
    </lineage>
</organism>
<dbReference type="EMBL" id="KI536799">
    <property type="protein sequence ID" value="ESR47506.1"/>
    <property type="molecule type" value="Genomic_DNA"/>
</dbReference>
<dbReference type="Gramene" id="ESR47510">
    <property type="protein sequence ID" value="ESR47510"/>
    <property type="gene ID" value="CICLE_v10000990mg"/>
</dbReference>
<name>V4T2Y6_CITCL</name>
<dbReference type="InParanoid" id="V4T2Y6"/>
<dbReference type="Gramene" id="ESR47508">
    <property type="protein sequence ID" value="ESR47508"/>
    <property type="gene ID" value="CICLE_v10000990mg"/>
</dbReference>
<dbReference type="PROSITE" id="PS51375">
    <property type="entry name" value="PPR"/>
    <property type="match status" value="9"/>
</dbReference>
<dbReference type="Gene3D" id="1.25.40.10">
    <property type="entry name" value="Tetratricopeptide repeat domain"/>
    <property type="match status" value="4"/>
</dbReference>
<feature type="repeat" description="PPR" evidence="2">
    <location>
        <begin position="165"/>
        <end position="195"/>
    </location>
</feature>
<feature type="repeat" description="PPR" evidence="2">
    <location>
        <begin position="234"/>
        <end position="268"/>
    </location>
</feature>
<dbReference type="Pfam" id="PF12854">
    <property type="entry name" value="PPR_1"/>
    <property type="match status" value="1"/>
</dbReference>
<dbReference type="Gramene" id="ESR47506">
    <property type="protein sequence ID" value="ESR47506"/>
    <property type="gene ID" value="CICLE_v10000990mg"/>
</dbReference>
<feature type="repeat" description="PPR" evidence="2">
    <location>
        <begin position="408"/>
        <end position="442"/>
    </location>
</feature>
<evidence type="ECO:0000313" key="4">
    <source>
        <dbReference type="Proteomes" id="UP000030687"/>
    </source>
</evidence>
<reference evidence="3 4" key="1">
    <citation type="submission" date="2013-10" db="EMBL/GenBank/DDBJ databases">
        <authorList>
            <consortium name="International Citrus Genome Consortium"/>
            <person name="Jenkins J."/>
            <person name="Schmutz J."/>
            <person name="Prochnik S."/>
            <person name="Rokhsar D."/>
            <person name="Gmitter F."/>
            <person name="Ollitrault P."/>
            <person name="Machado M."/>
            <person name="Talon M."/>
            <person name="Wincker P."/>
            <person name="Jaillon O."/>
            <person name="Morgante M."/>
        </authorList>
    </citation>
    <scope>NUCLEOTIDE SEQUENCE</scope>
    <source>
        <strain evidence="4">cv. Clemenules</strain>
    </source>
</reference>
<feature type="repeat" description="PPR" evidence="2">
    <location>
        <begin position="304"/>
        <end position="338"/>
    </location>
</feature>
<dbReference type="EMBL" id="KI536799">
    <property type="protein sequence ID" value="ESR47510.1"/>
    <property type="molecule type" value="Genomic_DNA"/>
</dbReference>
<dbReference type="PANTHER" id="PTHR45613">
    <property type="entry name" value="PENTATRICOPEPTIDE REPEAT-CONTAINING PROTEIN"/>
    <property type="match status" value="1"/>
</dbReference>
<gene>
    <name evidence="3" type="ORF">CICLE_v10000990mg</name>
</gene>
<proteinExistence type="predicted"/>
<keyword evidence="4" id="KW-1185">Reference proteome</keyword>
<feature type="repeat" description="PPR" evidence="2">
    <location>
        <begin position="199"/>
        <end position="233"/>
    </location>
</feature>
<feature type="repeat" description="PPR" evidence="2">
    <location>
        <begin position="130"/>
        <end position="164"/>
    </location>
</feature>
<evidence type="ECO:0000256" key="1">
    <source>
        <dbReference type="ARBA" id="ARBA00022737"/>
    </source>
</evidence>
<dbReference type="SUPFAM" id="SSF48452">
    <property type="entry name" value="TPR-like"/>
    <property type="match status" value="1"/>
</dbReference>